<keyword evidence="1" id="KW-1133">Transmembrane helix</keyword>
<accession>A0A251UDD4</accession>
<dbReference type="SUPFAM" id="SSF57889">
    <property type="entry name" value="Cysteine-rich domain"/>
    <property type="match status" value="1"/>
</dbReference>
<keyword evidence="3" id="KW-1185">Reference proteome</keyword>
<dbReference type="InterPro" id="IPR046349">
    <property type="entry name" value="C1-like_sf"/>
</dbReference>
<keyword evidence="1" id="KW-0472">Membrane</keyword>
<evidence type="ECO:0000313" key="2">
    <source>
        <dbReference type="EMBL" id="OTG21089.1"/>
    </source>
</evidence>
<evidence type="ECO:0008006" key="4">
    <source>
        <dbReference type="Google" id="ProtNLM"/>
    </source>
</evidence>
<sequence>MRRRRNWLHKMSFHVFVSGATKISMGIIYRYYYECVNDSCSFSLCVELQTTLKHTLDPHPLALIVCGFSQSCVCCKRQIKEHNGMGSSIYVPHVLTSPSMWCGLYFPTKNFVNSKDYNPPLTLSYSFPEAKQKAKYHPICRVCNNWFYDKNLWIYKCEKCICYVHLDCATSRREPFMSILSIGRGQTIKNFDDVDYPDLLHLPFHDLTYSIPKHLFSKEIGPTTYGTAEVSMQHINHQHDLILVNTESIGSTSSKINDLSICHNPMKKTQLLCNGCVRPIMEMSFYTCRANEDEKCNFALHVWCIRLPTKVENHPGHAQYTLVLMSNGSRVSFNTFYCRVFHLW</sequence>
<gene>
    <name evidence="2" type="ORF">HannXRQ_Chr07g0200341</name>
</gene>
<dbReference type="PANTHER" id="PTHR32410:SF161">
    <property type="entry name" value="DC1, ZINC FINGER, RING_FYVE_PHD-TYPE-RELATED"/>
    <property type="match status" value="1"/>
</dbReference>
<dbReference type="PANTHER" id="PTHR32410">
    <property type="entry name" value="CYSTEINE/HISTIDINE-RICH C1 DOMAIN FAMILY PROTEIN"/>
    <property type="match status" value="1"/>
</dbReference>
<organism evidence="2 3">
    <name type="scientific">Helianthus annuus</name>
    <name type="common">Common sunflower</name>
    <dbReference type="NCBI Taxonomy" id="4232"/>
    <lineage>
        <taxon>Eukaryota</taxon>
        <taxon>Viridiplantae</taxon>
        <taxon>Streptophyta</taxon>
        <taxon>Embryophyta</taxon>
        <taxon>Tracheophyta</taxon>
        <taxon>Spermatophyta</taxon>
        <taxon>Magnoliopsida</taxon>
        <taxon>eudicotyledons</taxon>
        <taxon>Gunneridae</taxon>
        <taxon>Pentapetalae</taxon>
        <taxon>asterids</taxon>
        <taxon>campanulids</taxon>
        <taxon>Asterales</taxon>
        <taxon>Asteraceae</taxon>
        <taxon>Asteroideae</taxon>
        <taxon>Heliantheae alliance</taxon>
        <taxon>Heliantheae</taxon>
        <taxon>Helianthus</taxon>
    </lineage>
</organism>
<dbReference type="InterPro" id="IPR053192">
    <property type="entry name" value="Vacuole_Formation_Reg"/>
</dbReference>
<evidence type="ECO:0000256" key="1">
    <source>
        <dbReference type="SAM" id="Phobius"/>
    </source>
</evidence>
<name>A0A251UDD4_HELAN</name>
<proteinExistence type="predicted"/>
<dbReference type="Proteomes" id="UP000215914">
    <property type="component" value="Chromosome 7"/>
</dbReference>
<dbReference type="AlphaFoldDB" id="A0A251UDD4"/>
<dbReference type="InParanoid" id="A0A251UDD4"/>
<evidence type="ECO:0000313" key="3">
    <source>
        <dbReference type="Proteomes" id="UP000215914"/>
    </source>
</evidence>
<reference evidence="3" key="1">
    <citation type="journal article" date="2017" name="Nature">
        <title>The sunflower genome provides insights into oil metabolism, flowering and Asterid evolution.</title>
        <authorList>
            <person name="Badouin H."/>
            <person name="Gouzy J."/>
            <person name="Grassa C.J."/>
            <person name="Murat F."/>
            <person name="Staton S.E."/>
            <person name="Cottret L."/>
            <person name="Lelandais-Briere C."/>
            <person name="Owens G.L."/>
            <person name="Carrere S."/>
            <person name="Mayjonade B."/>
            <person name="Legrand L."/>
            <person name="Gill N."/>
            <person name="Kane N.C."/>
            <person name="Bowers J.E."/>
            <person name="Hubner S."/>
            <person name="Bellec A."/>
            <person name="Berard A."/>
            <person name="Berges H."/>
            <person name="Blanchet N."/>
            <person name="Boniface M.C."/>
            <person name="Brunel D."/>
            <person name="Catrice O."/>
            <person name="Chaidir N."/>
            <person name="Claudel C."/>
            <person name="Donnadieu C."/>
            <person name="Faraut T."/>
            <person name="Fievet G."/>
            <person name="Helmstetter N."/>
            <person name="King M."/>
            <person name="Knapp S.J."/>
            <person name="Lai Z."/>
            <person name="Le Paslier M.C."/>
            <person name="Lippi Y."/>
            <person name="Lorenzon L."/>
            <person name="Mandel J.R."/>
            <person name="Marage G."/>
            <person name="Marchand G."/>
            <person name="Marquand E."/>
            <person name="Bret-Mestries E."/>
            <person name="Morien E."/>
            <person name="Nambeesan S."/>
            <person name="Nguyen T."/>
            <person name="Pegot-Espagnet P."/>
            <person name="Pouilly N."/>
            <person name="Raftis F."/>
            <person name="Sallet E."/>
            <person name="Schiex T."/>
            <person name="Thomas J."/>
            <person name="Vandecasteele C."/>
            <person name="Vares D."/>
            <person name="Vear F."/>
            <person name="Vautrin S."/>
            <person name="Crespi M."/>
            <person name="Mangin B."/>
            <person name="Burke J.M."/>
            <person name="Salse J."/>
            <person name="Munos S."/>
            <person name="Vincourt P."/>
            <person name="Rieseberg L.H."/>
            <person name="Langlade N.B."/>
        </authorList>
    </citation>
    <scope>NUCLEOTIDE SEQUENCE [LARGE SCALE GENOMIC DNA]</scope>
    <source>
        <strain evidence="3">cv. SF193</strain>
    </source>
</reference>
<dbReference type="EMBL" id="CM007896">
    <property type="protein sequence ID" value="OTG21089.1"/>
    <property type="molecule type" value="Genomic_DNA"/>
</dbReference>
<protein>
    <recommendedName>
        <fullName evidence="4">DC1 domain-containing protein</fullName>
    </recommendedName>
</protein>
<keyword evidence="1" id="KW-0812">Transmembrane</keyword>
<feature type="transmembrane region" description="Helical" evidence="1">
    <location>
        <begin position="12"/>
        <end position="32"/>
    </location>
</feature>